<feature type="compositionally biased region" description="Basic residues" evidence="1">
    <location>
        <begin position="168"/>
        <end position="179"/>
    </location>
</feature>
<gene>
    <name evidence="2" type="ORF">AVDCRST_MAG22-3244</name>
</gene>
<evidence type="ECO:0000313" key="2">
    <source>
        <dbReference type="EMBL" id="CAA9430683.1"/>
    </source>
</evidence>
<dbReference type="GO" id="GO:0016853">
    <property type="term" value="F:isomerase activity"/>
    <property type="evidence" value="ECO:0007669"/>
    <property type="project" value="UniProtKB-KW"/>
</dbReference>
<feature type="compositionally biased region" description="Basic residues" evidence="1">
    <location>
        <begin position="138"/>
        <end position="159"/>
    </location>
</feature>
<dbReference type="EMBL" id="CADCUV010000153">
    <property type="protein sequence ID" value="CAA9430683.1"/>
    <property type="molecule type" value="Genomic_DNA"/>
</dbReference>
<reference evidence="2" key="1">
    <citation type="submission" date="2020-02" db="EMBL/GenBank/DDBJ databases">
        <authorList>
            <person name="Meier V. D."/>
        </authorList>
    </citation>
    <scope>NUCLEOTIDE SEQUENCE</scope>
    <source>
        <strain evidence="2">AVDCRST_MAG22</strain>
    </source>
</reference>
<evidence type="ECO:0000256" key="1">
    <source>
        <dbReference type="SAM" id="MobiDB-lite"/>
    </source>
</evidence>
<feature type="compositionally biased region" description="Basic residues" evidence="1">
    <location>
        <begin position="110"/>
        <end position="129"/>
    </location>
</feature>
<sequence>GEALAAVPAQAPDAQWGRAVAPVRAGEVRGRGGHETGVRQRGGGRRARRRPLRLRPCGERSKHRGRAPPDPARRRARQGVADGRRSLPRLLRQRPRPERRGRPHHDGGRGRSRPGRGPRVSGRRSRHARRPGEPAGGRRTRHRRRPLLRCRRTLRRLGRPARGGVAPHARRHRGGAGPL</sequence>
<feature type="compositionally biased region" description="Basic residues" evidence="1">
    <location>
        <begin position="42"/>
        <end position="53"/>
    </location>
</feature>
<feature type="non-terminal residue" evidence="2">
    <location>
        <position position="179"/>
    </location>
</feature>
<protein>
    <submittedName>
        <fullName evidence="2">2-hydroxychromene-2-carboxylate isomerase/DsbA-like thioredoxin domain</fullName>
    </submittedName>
</protein>
<proteinExistence type="predicted"/>
<feature type="region of interest" description="Disordered" evidence="1">
    <location>
        <begin position="24"/>
        <end position="179"/>
    </location>
</feature>
<accession>A0A6J4Q537</accession>
<name>A0A6J4Q537_9ACTN</name>
<feature type="compositionally biased region" description="Basic and acidic residues" evidence="1">
    <location>
        <begin position="26"/>
        <end position="38"/>
    </location>
</feature>
<keyword evidence="2" id="KW-0413">Isomerase</keyword>
<feature type="compositionally biased region" description="Basic and acidic residues" evidence="1">
    <location>
        <begin position="95"/>
        <end position="109"/>
    </location>
</feature>
<dbReference type="AlphaFoldDB" id="A0A6J4Q537"/>
<feature type="non-terminal residue" evidence="2">
    <location>
        <position position="1"/>
    </location>
</feature>
<organism evidence="2">
    <name type="scientific">uncultured Rubrobacteraceae bacterium</name>
    <dbReference type="NCBI Taxonomy" id="349277"/>
    <lineage>
        <taxon>Bacteria</taxon>
        <taxon>Bacillati</taxon>
        <taxon>Actinomycetota</taxon>
        <taxon>Rubrobacteria</taxon>
        <taxon>Rubrobacterales</taxon>
        <taxon>Rubrobacteraceae</taxon>
        <taxon>environmental samples</taxon>
    </lineage>
</organism>